<comment type="subcellular location">
    <subcellularLocation>
        <location evidence="1 3">Nucleus</location>
    </subcellularLocation>
</comment>
<dbReference type="GeneID" id="127785807"/>
<dbReference type="STRING" id="4538.I1QTF7"/>
<dbReference type="CDD" id="cd00183">
    <property type="entry name" value="TFIIS_I"/>
    <property type="match status" value="1"/>
</dbReference>
<feature type="domain" description="TFIIS N-terminal" evidence="5">
    <location>
        <begin position="71"/>
        <end position="149"/>
    </location>
</feature>
<dbReference type="SMART" id="SM00509">
    <property type="entry name" value="TFS2N"/>
    <property type="match status" value="1"/>
</dbReference>
<dbReference type="Pfam" id="PF08711">
    <property type="entry name" value="Med26"/>
    <property type="match status" value="1"/>
</dbReference>
<dbReference type="PANTHER" id="PTHR46554">
    <property type="entry name" value="MEDIATOR OF RNA POLYMERASE II TRANSCRIPTION SUBUNIT 26A-RELATED"/>
    <property type="match status" value="1"/>
</dbReference>
<dbReference type="SUPFAM" id="SSF47676">
    <property type="entry name" value="Conserved domain common to transcription factors TFIIS, elongin A, CRSP70"/>
    <property type="match status" value="1"/>
</dbReference>
<dbReference type="AlphaFoldDB" id="I1QTF7"/>
<dbReference type="PANTHER" id="PTHR46554:SF5">
    <property type="entry name" value="OS10G0327400 PROTEIN"/>
    <property type="match status" value="1"/>
</dbReference>
<dbReference type="RefSeq" id="XP_052169156.1">
    <property type="nucleotide sequence ID" value="XM_052313196.1"/>
</dbReference>
<evidence type="ECO:0000256" key="2">
    <source>
        <dbReference type="ARBA" id="ARBA00023242"/>
    </source>
</evidence>
<dbReference type="Proteomes" id="UP000007306">
    <property type="component" value="Chromosome 10"/>
</dbReference>
<organism evidence="6 7">
    <name type="scientific">Oryza glaberrima</name>
    <name type="common">African rice</name>
    <dbReference type="NCBI Taxonomy" id="4538"/>
    <lineage>
        <taxon>Eukaryota</taxon>
        <taxon>Viridiplantae</taxon>
        <taxon>Streptophyta</taxon>
        <taxon>Embryophyta</taxon>
        <taxon>Tracheophyta</taxon>
        <taxon>Spermatophyta</taxon>
        <taxon>Magnoliopsida</taxon>
        <taxon>Liliopsida</taxon>
        <taxon>Poales</taxon>
        <taxon>Poaceae</taxon>
        <taxon>BOP clade</taxon>
        <taxon>Oryzoideae</taxon>
        <taxon>Oryzeae</taxon>
        <taxon>Oryzinae</taxon>
        <taxon>Oryza</taxon>
    </lineage>
</organism>
<dbReference type="KEGG" id="ogl:127785807"/>
<dbReference type="EnsemblPlants" id="ORGLA10G0049000.1">
    <property type="protein sequence ID" value="ORGLA10G0049000.1"/>
    <property type="gene ID" value="ORGLA10G0049000"/>
</dbReference>
<feature type="compositionally biased region" description="Low complexity" evidence="4">
    <location>
        <begin position="159"/>
        <end position="192"/>
    </location>
</feature>
<evidence type="ECO:0000259" key="5">
    <source>
        <dbReference type="PROSITE" id="PS51319"/>
    </source>
</evidence>
<feature type="region of interest" description="Disordered" evidence="4">
    <location>
        <begin position="150"/>
        <end position="201"/>
    </location>
</feature>
<gene>
    <name evidence="6" type="primary">LOC127785807</name>
</gene>
<dbReference type="Gramene" id="ORGLA10G0049000.1">
    <property type="protein sequence ID" value="ORGLA10G0049000.1"/>
    <property type="gene ID" value="ORGLA10G0049000"/>
</dbReference>
<protein>
    <recommendedName>
        <fullName evidence="5">TFIIS N-terminal domain-containing protein</fullName>
    </recommendedName>
</protein>
<name>I1QTF7_ORYGL</name>
<evidence type="ECO:0000256" key="3">
    <source>
        <dbReference type="PROSITE-ProRule" id="PRU00649"/>
    </source>
</evidence>
<proteinExistence type="predicted"/>
<evidence type="ECO:0000256" key="4">
    <source>
        <dbReference type="SAM" id="MobiDB-lite"/>
    </source>
</evidence>
<dbReference type="Gene3D" id="1.20.930.10">
    <property type="entry name" value="Conserved domain common to transcription factors TFIIS, elongin A, CRSP70"/>
    <property type="match status" value="1"/>
</dbReference>
<reference evidence="6" key="1">
    <citation type="submission" date="2015-06" db="UniProtKB">
        <authorList>
            <consortium name="EnsemblPlants"/>
        </authorList>
    </citation>
    <scope>IDENTIFICATION</scope>
</reference>
<dbReference type="InterPro" id="IPR017923">
    <property type="entry name" value="TFIIS_N"/>
</dbReference>
<dbReference type="OMA" id="PPLRMCR"/>
<dbReference type="InterPro" id="IPR035441">
    <property type="entry name" value="TFIIS/LEDGF_dom_sf"/>
</dbReference>
<evidence type="ECO:0000313" key="7">
    <source>
        <dbReference type="Proteomes" id="UP000007306"/>
    </source>
</evidence>
<evidence type="ECO:0000313" key="6">
    <source>
        <dbReference type="EnsemblPlants" id="ORGLA10G0049000.1"/>
    </source>
</evidence>
<evidence type="ECO:0000256" key="1">
    <source>
        <dbReference type="ARBA" id="ARBA00004123"/>
    </source>
</evidence>
<dbReference type="InterPro" id="IPR003617">
    <property type="entry name" value="TFIIS/CRSP70_N_sub"/>
</dbReference>
<dbReference type="HOGENOM" id="CLU_097343_0_0_1"/>
<sequence length="273" mass="29683">MAGGEAESAVREMVRSMGAEQLDEAISFATMELAGRDIPFEDMFRLCDEQELRRAKKPAMAVVSGSGEEVERIKSKLEIGEDGSPTSNSSEKTVFELLRALQTVPMTFQTLEASKIGKTISGLRKHSLEQVRDLAAALYKNWKALVDEHLTRKPPAPPTKTASALAAADRAKKANTPPAAQKPAPTAPPKKTASNKREEAPALVDEAKLAAAKRKLQEGYEDAASAKKQRMIQVIDAPRKKVKNWRPVAVVEPRRRIAPAVAAAPPLRMCRAA</sequence>
<dbReference type="PROSITE" id="PS51319">
    <property type="entry name" value="TFIIS_N"/>
    <property type="match status" value="1"/>
</dbReference>
<reference evidence="6 7" key="2">
    <citation type="submission" date="2018-04" db="EMBL/GenBank/DDBJ databases">
        <title>OglaRS2 (Oryza glaberrima Reference Sequence Version 2).</title>
        <authorList>
            <person name="Zhang J."/>
            <person name="Kudrna D."/>
            <person name="Lee S."/>
            <person name="Talag J."/>
            <person name="Rajasekar S."/>
            <person name="Wing R.A."/>
        </authorList>
    </citation>
    <scope>NUCLEOTIDE SEQUENCE [LARGE SCALE GENOMIC DNA]</scope>
    <source>
        <strain evidence="6 7">cv. IRGC 96717</strain>
    </source>
</reference>
<accession>I1QTF7</accession>
<dbReference type="GO" id="GO:0005634">
    <property type="term" value="C:nucleus"/>
    <property type="evidence" value="ECO:0007669"/>
    <property type="project" value="UniProtKB-SubCell"/>
</dbReference>
<keyword evidence="7" id="KW-1185">Reference proteome</keyword>
<keyword evidence="2 3" id="KW-0539">Nucleus</keyword>